<protein>
    <submittedName>
        <fullName evidence="1">Uncharacterized protein</fullName>
    </submittedName>
</protein>
<evidence type="ECO:0000313" key="2">
    <source>
        <dbReference type="Proteomes" id="UP000744676"/>
    </source>
</evidence>
<gene>
    <name evidence="1" type="ORF">D0Z00_003085</name>
</gene>
<reference evidence="1 2" key="1">
    <citation type="journal article" date="2020" name="Front. Microbiol.">
        <title>Phenotypic and Genetic Characterization of the Cheese Ripening Yeast Geotrichum candidum.</title>
        <authorList>
            <person name="Perkins V."/>
            <person name="Vignola S."/>
            <person name="Lessard M.H."/>
            <person name="Plante P.L."/>
            <person name="Corbeil J."/>
            <person name="Dugat-Bony E."/>
            <person name="Frenette M."/>
            <person name="Labrie S."/>
        </authorList>
    </citation>
    <scope>NUCLEOTIDE SEQUENCE [LARGE SCALE GENOMIC DNA]</scope>
    <source>
        <strain evidence="1 2">LMA-1147</strain>
    </source>
</reference>
<organism evidence="1 2">
    <name type="scientific">Geotrichum galactomycetum</name>
    <dbReference type="NCBI Taxonomy" id="27317"/>
    <lineage>
        <taxon>Eukaryota</taxon>
        <taxon>Fungi</taxon>
        <taxon>Dikarya</taxon>
        <taxon>Ascomycota</taxon>
        <taxon>Saccharomycotina</taxon>
        <taxon>Dipodascomycetes</taxon>
        <taxon>Dipodascales</taxon>
        <taxon>Dipodascaceae</taxon>
        <taxon>Geotrichum</taxon>
    </lineage>
</organism>
<dbReference type="Proteomes" id="UP000744676">
    <property type="component" value="Unassembled WGS sequence"/>
</dbReference>
<dbReference type="EMBL" id="QVQA01000119">
    <property type="protein sequence ID" value="KAF5095570.1"/>
    <property type="molecule type" value="Genomic_DNA"/>
</dbReference>
<name>A0ACB6V2B2_9ASCO</name>
<evidence type="ECO:0000313" key="1">
    <source>
        <dbReference type="EMBL" id="KAF5095570.1"/>
    </source>
</evidence>
<keyword evidence="2" id="KW-1185">Reference proteome</keyword>
<proteinExistence type="predicted"/>
<sequence length="606" mass="68063">MELYEILGVEKRATDDELKRAYKRMALKLHPDRNYDNVDEATAQFAKVQAAYDVLSDPQERAWYDAHGIAGGMGFSKYDDDAGAGKVTTAEELKRYFDPMLYANVTDAPDGIYQVAAGIFSRLAREEAEAVFDQGLDDDDYAQLPTFGDSQSNWARETKQFYDVWLNFTSRKTFAWHDQYRTKDAPDRRTRRAMENENKKARDAARKEFNETVRTLVSFVRKRDPRFKLRQKHTGATKMSAKAQANAAAAQASRDRKANAERREEYEEQEWEKIEDEDIDEFFSDIEEKKKARRRAKNGLDESSDDDSNSEDDESVADDGAENEDEDEEVIDLFECIVCDKTFKTRKQFVSHEQSKKHIKALQRLKYEMQKEGINLGIDGDQNAPNGNQSKSSKSKPNLEESDFDSEAEEEEFVPQKKQTPKPSFNVLMQDDDDDDDDDEKEDVPASASKTPAKKGKESIQDLLSQLQGTKLQSGGGTNDSDDDWSTNTKSKKGKKKGKQAAAAGGSKKKQNGNKSDATTIPRELQGFLVAEDSADPSDAAAGDNASGNGKQMGKAKLKKLKRTQLNDVSLTCTVCHTEFSSRNKLFDHVKVSGHAAAPPNTGKRK</sequence>
<accession>A0ACB6V2B2</accession>
<comment type="caution">
    <text evidence="1">The sequence shown here is derived from an EMBL/GenBank/DDBJ whole genome shotgun (WGS) entry which is preliminary data.</text>
</comment>